<accession>A0A0G2FIK0</accession>
<dbReference type="SUPFAM" id="SSF53955">
    <property type="entry name" value="Lysozyme-like"/>
    <property type="match status" value="1"/>
</dbReference>
<evidence type="ECO:0000313" key="3">
    <source>
        <dbReference type="Proteomes" id="UP000034680"/>
    </source>
</evidence>
<evidence type="ECO:0000256" key="1">
    <source>
        <dbReference type="SAM" id="SignalP"/>
    </source>
</evidence>
<reference evidence="2 3" key="2">
    <citation type="submission" date="2015-05" db="EMBL/GenBank/DDBJ databases">
        <authorList>
            <person name="Morales-Cruz A."/>
            <person name="Amrine K.C."/>
            <person name="Cantu D."/>
        </authorList>
    </citation>
    <scope>NUCLEOTIDE SEQUENCE [LARGE SCALE GENOMIC DNA]</scope>
    <source>
        <strain evidence="2">DA912</strain>
    </source>
</reference>
<proteinExistence type="predicted"/>
<dbReference type="EMBL" id="LCUC01000223">
    <property type="protein sequence ID" value="KKY33941.1"/>
    <property type="molecule type" value="Genomic_DNA"/>
</dbReference>
<dbReference type="OrthoDB" id="1193027at2759"/>
<evidence type="ECO:0000313" key="2">
    <source>
        <dbReference type="EMBL" id="KKY33941.1"/>
    </source>
</evidence>
<protein>
    <recommendedName>
        <fullName evidence="4">Transglycosylase SLT domain-containing protein</fullName>
    </recommendedName>
</protein>
<dbReference type="AlphaFoldDB" id="A0A0G2FIK0"/>
<dbReference type="Gene3D" id="1.10.530.10">
    <property type="match status" value="1"/>
</dbReference>
<dbReference type="Proteomes" id="UP000034680">
    <property type="component" value="Unassembled WGS sequence"/>
</dbReference>
<evidence type="ECO:0008006" key="4">
    <source>
        <dbReference type="Google" id="ProtNLM"/>
    </source>
</evidence>
<feature type="chain" id="PRO_5002543993" description="Transglycosylase SLT domain-containing protein" evidence="1">
    <location>
        <begin position="22"/>
        <end position="224"/>
    </location>
</feature>
<organism evidence="2 3">
    <name type="scientific">Diaporthe ampelina</name>
    <dbReference type="NCBI Taxonomy" id="1214573"/>
    <lineage>
        <taxon>Eukaryota</taxon>
        <taxon>Fungi</taxon>
        <taxon>Dikarya</taxon>
        <taxon>Ascomycota</taxon>
        <taxon>Pezizomycotina</taxon>
        <taxon>Sordariomycetes</taxon>
        <taxon>Sordariomycetidae</taxon>
        <taxon>Diaporthales</taxon>
        <taxon>Diaporthaceae</taxon>
        <taxon>Diaporthe</taxon>
    </lineage>
</organism>
<name>A0A0G2FIK0_9PEZI</name>
<keyword evidence="3" id="KW-1185">Reference proteome</keyword>
<reference evidence="2 3" key="1">
    <citation type="submission" date="2015-05" db="EMBL/GenBank/DDBJ databases">
        <title>Distinctive expansion of gene families associated with plant cell wall degradation and secondary metabolism in the genomes of grapevine trunk pathogens.</title>
        <authorList>
            <person name="Lawrence D.P."/>
            <person name="Travadon R."/>
            <person name="Rolshausen P.E."/>
            <person name="Baumgartner K."/>
        </authorList>
    </citation>
    <scope>NUCLEOTIDE SEQUENCE [LARGE SCALE GENOMIC DNA]</scope>
    <source>
        <strain evidence="2">DA912</strain>
    </source>
</reference>
<feature type="signal peptide" evidence="1">
    <location>
        <begin position="1"/>
        <end position="21"/>
    </location>
</feature>
<dbReference type="InterPro" id="IPR023346">
    <property type="entry name" value="Lysozyme-like_dom_sf"/>
</dbReference>
<comment type="caution">
    <text evidence="2">The sequence shown here is derived from an EMBL/GenBank/DDBJ whole genome shotgun (WGS) entry which is preliminary data.</text>
</comment>
<gene>
    <name evidence="2" type="ORF">UCDDA912_g06106</name>
</gene>
<keyword evidence="1" id="KW-0732">Signal</keyword>
<sequence length="224" mass="24037">MFSKITLLGLIAAVPLSLAAALRANTTQRAVEFLPKNATGDFSVQDAPQWYSGPWQNFPAMDTWVSTFDALFEANQDSMRSTGSTADDVGRINVAIREAAQIGVDERVILSIIMQESHGYVGVTTTVSPDGIPTAGIMQCSGCPGFDGRTGLSQDDITSMVVGGTQHYKANLQNWGDKWSPESIYPALREYNSGSVNSNDLSDGMGATAAYVSDISQRLQGWVD</sequence>